<evidence type="ECO:0000313" key="7">
    <source>
        <dbReference type="Proteomes" id="UP001237207"/>
    </source>
</evidence>
<comment type="similarity">
    <text evidence="1">Belongs to the ATP-dependent AMP-binding enzyme family.</text>
</comment>
<feature type="domain" description="AMP-dependent synthetase/ligase" evidence="4">
    <location>
        <begin position="20"/>
        <end position="385"/>
    </location>
</feature>
<proteinExistence type="inferred from homology"/>
<dbReference type="Gene3D" id="3.40.50.12780">
    <property type="entry name" value="N-terminal domain of ligase-like"/>
    <property type="match status" value="1"/>
</dbReference>
<keyword evidence="3" id="KW-1133">Transmembrane helix</keyword>
<dbReference type="EMBL" id="JAUSUC010000012">
    <property type="protein sequence ID" value="MDQ0214930.1"/>
    <property type="molecule type" value="Genomic_DNA"/>
</dbReference>
<dbReference type="GO" id="GO:0006631">
    <property type="term" value="P:fatty acid metabolic process"/>
    <property type="evidence" value="ECO:0007669"/>
    <property type="project" value="TreeGrafter"/>
</dbReference>
<evidence type="ECO:0000259" key="4">
    <source>
        <dbReference type="Pfam" id="PF00501"/>
    </source>
</evidence>
<accession>A0AAJ1SY55</accession>
<feature type="transmembrane region" description="Helical" evidence="3">
    <location>
        <begin position="218"/>
        <end position="239"/>
    </location>
</feature>
<dbReference type="Gene3D" id="3.30.300.30">
    <property type="match status" value="1"/>
</dbReference>
<name>A0AAJ1SY55_9BACI</name>
<dbReference type="NCBIfam" id="NF004837">
    <property type="entry name" value="PRK06187.1"/>
    <property type="match status" value="1"/>
</dbReference>
<dbReference type="InterPro" id="IPR000873">
    <property type="entry name" value="AMP-dep_synth/lig_dom"/>
</dbReference>
<dbReference type="InterPro" id="IPR025110">
    <property type="entry name" value="AMP-bd_C"/>
</dbReference>
<keyword evidence="2 6" id="KW-0436">Ligase</keyword>
<dbReference type="AlphaFoldDB" id="A0AAJ1SY55"/>
<dbReference type="InterPro" id="IPR042099">
    <property type="entry name" value="ANL_N_sf"/>
</dbReference>
<dbReference type="InterPro" id="IPR020845">
    <property type="entry name" value="AMP-binding_CS"/>
</dbReference>
<keyword evidence="7" id="KW-1185">Reference proteome</keyword>
<reference evidence="6" key="1">
    <citation type="submission" date="2023-07" db="EMBL/GenBank/DDBJ databases">
        <title>Genomic Encyclopedia of Type Strains, Phase IV (KMG-IV): sequencing the most valuable type-strain genomes for metagenomic binning, comparative biology and taxonomic classification.</title>
        <authorList>
            <person name="Goeker M."/>
        </authorList>
    </citation>
    <scope>NUCLEOTIDE SEQUENCE</scope>
    <source>
        <strain evidence="6">DSM 23947</strain>
    </source>
</reference>
<dbReference type="PANTHER" id="PTHR43201:SF5">
    <property type="entry name" value="MEDIUM-CHAIN ACYL-COA LIGASE ACSF2, MITOCHONDRIAL"/>
    <property type="match status" value="1"/>
</dbReference>
<dbReference type="PROSITE" id="PS00455">
    <property type="entry name" value="AMP_BINDING"/>
    <property type="match status" value="1"/>
</dbReference>
<evidence type="ECO:0000256" key="3">
    <source>
        <dbReference type="SAM" id="Phobius"/>
    </source>
</evidence>
<keyword evidence="3" id="KW-0812">Transmembrane</keyword>
<dbReference type="InterPro" id="IPR045851">
    <property type="entry name" value="AMP-bd_C_sf"/>
</dbReference>
<sequence>MINIQNEKKYELIVPQLLENAYRTAPNREVIYDGERRLTYHDLMEESTSIAYSLQQMGVKKGDRIAVCLPNSHEFIVLLFAISKIGAILIPFNTRYRIDEIEYILRNSGAKIAFFTKEFENIHHFDQFVEINKKLSSLERLVTVRFQEEICDSYDQLLKQGKNRQPSIPPIDPKEDVFAILYTSGTTGKPKGVMLTHQNVLYTGTVAKEKMQCTEDDVFLIPVPVFHIFGIVFIMHTVCSQARMVLMEKFSAHDALTLIQNEKVTVHAGVPSMFILELNHPSFYSFDLSSLRTGEMAAAPCPVEIVRKIKVDMGCNVLVAYGLTETSANLTITDFTDDDNLKSETVGKAIEGTELKIVDKNRKEVSRGEVGELACRSLGLMKSYYNMPEQTKEVVDEAGWFYTGDLATMDEEGYIRIVGRTKEMIIRGGYNIYPREIEDVFYEHPSVLDIAVVGLPDTVLGEIVCAAIRLKQGEEFDEIELKEFAKQKLADYKVPDKIILTDDFPMTASGKILKTSLQKRLKQDLQAELR</sequence>
<dbReference type="Pfam" id="PF13193">
    <property type="entry name" value="AMP-binding_C"/>
    <property type="match status" value="1"/>
</dbReference>
<dbReference type="PANTHER" id="PTHR43201">
    <property type="entry name" value="ACYL-COA SYNTHETASE"/>
    <property type="match status" value="1"/>
</dbReference>
<dbReference type="FunFam" id="3.30.300.30:FF:000008">
    <property type="entry name" value="2,3-dihydroxybenzoate-AMP ligase"/>
    <property type="match status" value="1"/>
</dbReference>
<evidence type="ECO:0000256" key="2">
    <source>
        <dbReference type="ARBA" id="ARBA00022598"/>
    </source>
</evidence>
<organism evidence="6 7">
    <name type="scientific">Oikeobacillus pervagus</name>
    <dbReference type="NCBI Taxonomy" id="1325931"/>
    <lineage>
        <taxon>Bacteria</taxon>
        <taxon>Bacillati</taxon>
        <taxon>Bacillota</taxon>
        <taxon>Bacilli</taxon>
        <taxon>Bacillales</taxon>
        <taxon>Bacillaceae</taxon>
        <taxon>Oikeobacillus</taxon>
    </lineage>
</organism>
<evidence type="ECO:0000256" key="1">
    <source>
        <dbReference type="ARBA" id="ARBA00006432"/>
    </source>
</evidence>
<dbReference type="GO" id="GO:0031956">
    <property type="term" value="F:medium-chain fatty acid-CoA ligase activity"/>
    <property type="evidence" value="ECO:0007669"/>
    <property type="project" value="TreeGrafter"/>
</dbReference>
<evidence type="ECO:0000259" key="5">
    <source>
        <dbReference type="Pfam" id="PF13193"/>
    </source>
</evidence>
<evidence type="ECO:0000313" key="6">
    <source>
        <dbReference type="EMBL" id="MDQ0214930.1"/>
    </source>
</evidence>
<dbReference type="Proteomes" id="UP001237207">
    <property type="component" value="Unassembled WGS sequence"/>
</dbReference>
<dbReference type="Pfam" id="PF00501">
    <property type="entry name" value="AMP-binding"/>
    <property type="match status" value="1"/>
</dbReference>
<keyword evidence="3" id="KW-0472">Membrane</keyword>
<protein>
    <submittedName>
        <fullName evidence="6">Acyl-CoA synthetase (AMP-forming)/AMP-acid ligase II</fullName>
    </submittedName>
</protein>
<comment type="caution">
    <text evidence="6">The sequence shown here is derived from an EMBL/GenBank/DDBJ whole genome shotgun (WGS) entry which is preliminary data.</text>
</comment>
<dbReference type="SUPFAM" id="SSF56801">
    <property type="entry name" value="Acetyl-CoA synthetase-like"/>
    <property type="match status" value="1"/>
</dbReference>
<gene>
    <name evidence="6" type="ORF">J2S13_001329</name>
</gene>
<feature type="domain" description="AMP-binding enzyme C-terminal" evidence="5">
    <location>
        <begin position="436"/>
        <end position="511"/>
    </location>
</feature>
<dbReference type="RefSeq" id="WP_307256928.1">
    <property type="nucleotide sequence ID" value="NZ_JAUSUC010000012.1"/>
</dbReference>